<dbReference type="GO" id="GO:0051256">
    <property type="term" value="P:mitotic spindle midzone assembly"/>
    <property type="evidence" value="ECO:0007669"/>
    <property type="project" value="TreeGrafter"/>
</dbReference>
<dbReference type="Gene3D" id="1.20.58.1520">
    <property type="match status" value="1"/>
</dbReference>
<dbReference type="GO" id="GO:1990023">
    <property type="term" value="C:mitotic spindle midzone"/>
    <property type="evidence" value="ECO:0007669"/>
    <property type="project" value="TreeGrafter"/>
</dbReference>
<reference evidence="2" key="2">
    <citation type="submission" date="2016-06" db="EMBL/GenBank/DDBJ databases">
        <title>The genome of a short-lived fish provides insights into sex chromosome evolution and the genetic control of aging.</title>
        <authorList>
            <person name="Reichwald K."/>
            <person name="Felder M."/>
            <person name="Petzold A."/>
            <person name="Koch P."/>
            <person name="Groth M."/>
            <person name="Platzer M."/>
        </authorList>
    </citation>
    <scope>NUCLEOTIDE SEQUENCE</scope>
    <source>
        <tissue evidence="2">Brain</tissue>
    </source>
</reference>
<name>A0A1A8C038_NOTKA</name>
<sequence length="602" mass="69918">MRLSEVHAAESVAYLNRSLARLQDIWEEIGIPDEQRVQRTNAVHKHTKSLLDKIIEEEKSLKNKLLKSIEACRKELANLCDELQLPPFEEEEGCSTLQTEKNNRTRLEALKKQKKQRMEELKGLVAKDRELCNVMCTSPFSIDQSAVPSMQQLEAYRTYLANLTKEKECRLEEFVTIRKEVIACMEDLEQHPETSFEMDVVCEDVDAFCLSNDNIAALKLVLSQLHERKAENELVCAGFRTKIQELWQRLQIPQEEREALSEHMVNSKKKNIEALQSEIQRLEVLKIQSMQRIIKVIREELALLWKKCFYSLEQQEAFLPYHDDDFTEELLSRHEEEVRRLQRYYEQHKQLFEGVSKWQNSWTLYLELDKKNSDPSRFNNRGGNLLKEERQRTDLQKSLPKVEKILKAQIEAWEEEHGKEFLVGGQRFLEYVHQQWEKHHEEKEKEKLERQLKKSIQTKEEMLFGATARTPSKRQMPGTPVAAKLRKLNGTSTISTPNSFLSPSLSGAMCQSLMRKPPLSANKGLGLRTPGRGKMPRMLEQNKENICHVSRNPPCDTPKLQEPPNQTFNSIAGSYSEFTRDLTKASKSHVPSGLLNSTVDFK</sequence>
<evidence type="ECO:0000313" key="2">
    <source>
        <dbReference type="EMBL" id="SBP72201.1"/>
    </source>
</evidence>
<gene>
    <name evidence="2" type="primary">PRC1A</name>
</gene>
<dbReference type="PANTHER" id="PTHR19321:SF1">
    <property type="entry name" value="PROTEIN REGULATOR OF CYTOKINESIS 1"/>
    <property type="match status" value="1"/>
</dbReference>
<accession>A0A1A8C038</accession>
<protein>
    <submittedName>
        <fullName evidence="2">Protein regulator of cytokinesis 1a</fullName>
    </submittedName>
</protein>
<dbReference type="PANTHER" id="PTHR19321">
    <property type="entry name" value="PROTEIN REGULATOR OF CYTOKINESIS 1 PRC1-RELATED"/>
    <property type="match status" value="1"/>
</dbReference>
<evidence type="ECO:0000256" key="1">
    <source>
        <dbReference type="SAM" id="Coils"/>
    </source>
</evidence>
<dbReference type="AlphaFoldDB" id="A0A1A8C038"/>
<feature type="coiled-coil region" evidence="1">
    <location>
        <begin position="431"/>
        <end position="458"/>
    </location>
</feature>
<dbReference type="Pfam" id="PF03999">
    <property type="entry name" value="MAP65_ASE1"/>
    <property type="match status" value="1"/>
</dbReference>
<feature type="coiled-coil region" evidence="1">
    <location>
        <begin position="55"/>
        <end position="127"/>
    </location>
</feature>
<keyword evidence="1" id="KW-0175">Coiled coil</keyword>
<proteinExistence type="predicted"/>
<dbReference type="InterPro" id="IPR007145">
    <property type="entry name" value="MAP65_Ase1_PRC1"/>
</dbReference>
<dbReference type="EMBL" id="HADZ01008260">
    <property type="protein sequence ID" value="SBP72201.1"/>
    <property type="molecule type" value="Transcribed_RNA"/>
</dbReference>
<reference evidence="2" key="1">
    <citation type="submission" date="2016-05" db="EMBL/GenBank/DDBJ databases">
        <authorList>
            <person name="Lavstsen T."/>
            <person name="Jespersen J.S."/>
        </authorList>
    </citation>
    <scope>NUCLEOTIDE SEQUENCE</scope>
    <source>
        <tissue evidence="2">Brain</tissue>
    </source>
</reference>
<organism evidence="2">
    <name type="scientific">Nothobranchius kadleci</name>
    <name type="common">African annual killifish</name>
    <dbReference type="NCBI Taxonomy" id="1051664"/>
    <lineage>
        <taxon>Eukaryota</taxon>
        <taxon>Metazoa</taxon>
        <taxon>Chordata</taxon>
        <taxon>Craniata</taxon>
        <taxon>Vertebrata</taxon>
        <taxon>Euteleostomi</taxon>
        <taxon>Actinopterygii</taxon>
        <taxon>Neopterygii</taxon>
        <taxon>Teleostei</taxon>
        <taxon>Neoteleostei</taxon>
        <taxon>Acanthomorphata</taxon>
        <taxon>Ovalentaria</taxon>
        <taxon>Atherinomorphae</taxon>
        <taxon>Cyprinodontiformes</taxon>
        <taxon>Nothobranchiidae</taxon>
        <taxon>Nothobranchius</taxon>
    </lineage>
</organism>
<dbReference type="GO" id="GO:0005737">
    <property type="term" value="C:cytoplasm"/>
    <property type="evidence" value="ECO:0007669"/>
    <property type="project" value="TreeGrafter"/>
</dbReference>
<feature type="coiled-coil region" evidence="1">
    <location>
        <begin position="265"/>
        <end position="292"/>
    </location>
</feature>
<dbReference type="GO" id="GO:0008017">
    <property type="term" value="F:microtubule binding"/>
    <property type="evidence" value="ECO:0007669"/>
    <property type="project" value="InterPro"/>
</dbReference>